<keyword evidence="1" id="KW-0812">Transmembrane</keyword>
<evidence type="ECO:0000313" key="3">
    <source>
        <dbReference type="Proteomes" id="UP000019149"/>
    </source>
</evidence>
<feature type="transmembrane region" description="Helical" evidence="1">
    <location>
        <begin position="30"/>
        <end position="55"/>
    </location>
</feature>
<gene>
    <name evidence="2" type="ORF">EGR_05181</name>
</gene>
<accession>W6UF39</accession>
<dbReference type="Proteomes" id="UP000019149">
    <property type="component" value="Unassembled WGS sequence"/>
</dbReference>
<proteinExistence type="predicted"/>
<keyword evidence="1" id="KW-1133">Transmembrane helix</keyword>
<evidence type="ECO:0000313" key="2">
    <source>
        <dbReference type="EMBL" id="EUB60020.1"/>
    </source>
</evidence>
<dbReference type="CTD" id="36340896"/>
<reference evidence="2 3" key="1">
    <citation type="journal article" date="2013" name="Nat. Genet.">
        <title>The genome of the hydatid tapeworm Echinococcus granulosus.</title>
        <authorList>
            <person name="Zheng H."/>
            <person name="Zhang W."/>
            <person name="Zhang L."/>
            <person name="Zhang Z."/>
            <person name="Li J."/>
            <person name="Lu G."/>
            <person name="Zhu Y."/>
            <person name="Wang Y."/>
            <person name="Huang Y."/>
            <person name="Liu J."/>
            <person name="Kang H."/>
            <person name="Chen J."/>
            <person name="Wang L."/>
            <person name="Chen A."/>
            <person name="Yu S."/>
            <person name="Gao Z."/>
            <person name="Jin L."/>
            <person name="Gu W."/>
            <person name="Wang Z."/>
            <person name="Zhao L."/>
            <person name="Shi B."/>
            <person name="Wen H."/>
            <person name="Lin R."/>
            <person name="Jones M.K."/>
            <person name="Brejova B."/>
            <person name="Vinar T."/>
            <person name="Zhao G."/>
            <person name="McManus D.P."/>
            <person name="Chen Z."/>
            <person name="Zhou Y."/>
            <person name="Wang S."/>
        </authorList>
    </citation>
    <scope>NUCLEOTIDE SEQUENCE [LARGE SCALE GENOMIC DNA]</scope>
</reference>
<dbReference type="KEGG" id="egl:EGR_05181"/>
<dbReference type="EMBL" id="APAU02000036">
    <property type="protein sequence ID" value="EUB60020.1"/>
    <property type="molecule type" value="Genomic_DNA"/>
</dbReference>
<dbReference type="OrthoDB" id="10548772at2759"/>
<comment type="caution">
    <text evidence="2">The sequence shown here is derived from an EMBL/GenBank/DDBJ whole genome shotgun (WGS) entry which is preliminary data.</text>
</comment>
<name>W6UF39_ECHGR</name>
<sequence length="133" mass="15367">MSRECGHQHEIYSDMTEEWMFLGSVDIEKLTMFLLLLLDLAILSVFTAMIIHIVLTMKYPYSQRYRGEKAYMRTGEYLFTGEYFGDDGEKNSQLSMSTYTLRIKSVLFRGTENRGRLSRSSNSSHVSKVIAPV</sequence>
<protein>
    <submittedName>
        <fullName evidence="2">Uncharacterized protein</fullName>
    </submittedName>
</protein>
<dbReference type="AlphaFoldDB" id="W6UF39"/>
<keyword evidence="1" id="KW-0472">Membrane</keyword>
<evidence type="ECO:0000256" key="1">
    <source>
        <dbReference type="SAM" id="Phobius"/>
    </source>
</evidence>
<keyword evidence="3" id="KW-1185">Reference proteome</keyword>
<dbReference type="GeneID" id="36340896"/>
<organism evidence="2 3">
    <name type="scientific">Echinococcus granulosus</name>
    <name type="common">Hydatid tapeworm</name>
    <dbReference type="NCBI Taxonomy" id="6210"/>
    <lineage>
        <taxon>Eukaryota</taxon>
        <taxon>Metazoa</taxon>
        <taxon>Spiralia</taxon>
        <taxon>Lophotrochozoa</taxon>
        <taxon>Platyhelminthes</taxon>
        <taxon>Cestoda</taxon>
        <taxon>Eucestoda</taxon>
        <taxon>Cyclophyllidea</taxon>
        <taxon>Taeniidae</taxon>
        <taxon>Echinococcus</taxon>
        <taxon>Echinococcus granulosus group</taxon>
    </lineage>
</organism>
<dbReference type="RefSeq" id="XP_024351216.1">
    <property type="nucleotide sequence ID" value="XM_024494430.1"/>
</dbReference>